<gene>
    <name evidence="2" type="ordered locus">Mmar10_1501</name>
</gene>
<protein>
    <recommendedName>
        <fullName evidence="4">Lipoprotein</fullName>
    </recommendedName>
</protein>
<keyword evidence="3" id="KW-1185">Reference proteome</keyword>
<evidence type="ECO:0000256" key="1">
    <source>
        <dbReference type="SAM" id="SignalP"/>
    </source>
</evidence>
<dbReference type="HOGENOM" id="CLU_1419955_0_0_5"/>
<dbReference type="KEGG" id="mmr:Mmar10_1501"/>
<proteinExistence type="predicted"/>
<sequence length="191" mass="21703" precursor="true">MRLIGIFIIPAALSACAVPTLGAPPPIDYETRNFFQPEMPIDFDIIDISASVATEQEAVGRLDLFDPTSSTFAWEGYNQYSAPMLDELEDALWVLVRSERLFSGESDNNASLRVTVLQLQENLMSESVLVVRYRLVDEITNRTVYETTISTRGLRSFDDATQGNSRSRIMRNRLFRENIEAFSENVGRYQF</sequence>
<organism evidence="2 3">
    <name type="scientific">Maricaulis maris (strain MCS10)</name>
    <name type="common">Caulobacter maris</name>
    <dbReference type="NCBI Taxonomy" id="394221"/>
    <lineage>
        <taxon>Bacteria</taxon>
        <taxon>Pseudomonadati</taxon>
        <taxon>Pseudomonadota</taxon>
        <taxon>Alphaproteobacteria</taxon>
        <taxon>Maricaulales</taxon>
        <taxon>Maricaulaceae</taxon>
        <taxon>Maricaulis</taxon>
    </lineage>
</organism>
<dbReference type="RefSeq" id="WP_011643440.1">
    <property type="nucleotide sequence ID" value="NC_008347.1"/>
</dbReference>
<feature type="signal peptide" evidence="1">
    <location>
        <begin position="1"/>
        <end position="17"/>
    </location>
</feature>
<name>Q0APJ4_MARMM</name>
<dbReference type="Proteomes" id="UP000001964">
    <property type="component" value="Chromosome"/>
</dbReference>
<reference evidence="2 3" key="1">
    <citation type="submission" date="2006-08" db="EMBL/GenBank/DDBJ databases">
        <title>Complete sequence of Maricaulis maris MCS10.</title>
        <authorList>
            <consortium name="US DOE Joint Genome Institute"/>
            <person name="Copeland A."/>
            <person name="Lucas S."/>
            <person name="Lapidus A."/>
            <person name="Barry K."/>
            <person name="Detter J.C."/>
            <person name="Glavina del Rio T."/>
            <person name="Hammon N."/>
            <person name="Israni S."/>
            <person name="Dalin E."/>
            <person name="Tice H."/>
            <person name="Pitluck S."/>
            <person name="Saunders E."/>
            <person name="Brettin T."/>
            <person name="Bruce D."/>
            <person name="Han C."/>
            <person name="Tapia R."/>
            <person name="Gilna P."/>
            <person name="Schmutz J."/>
            <person name="Larimer F."/>
            <person name="Land M."/>
            <person name="Hauser L."/>
            <person name="Kyrpides N."/>
            <person name="Mikhailova N."/>
            <person name="Viollier P."/>
            <person name="Stephens C."/>
            <person name="Richardson P."/>
        </authorList>
    </citation>
    <scope>NUCLEOTIDE SEQUENCE [LARGE SCALE GENOMIC DNA]</scope>
    <source>
        <strain evidence="2 3">MCS10</strain>
    </source>
</reference>
<keyword evidence="1" id="KW-0732">Signal</keyword>
<dbReference type="AlphaFoldDB" id="Q0APJ4"/>
<dbReference type="EMBL" id="CP000449">
    <property type="protein sequence ID" value="ABI65793.1"/>
    <property type="molecule type" value="Genomic_DNA"/>
</dbReference>
<evidence type="ECO:0000313" key="3">
    <source>
        <dbReference type="Proteomes" id="UP000001964"/>
    </source>
</evidence>
<dbReference type="PROSITE" id="PS51257">
    <property type="entry name" value="PROKAR_LIPOPROTEIN"/>
    <property type="match status" value="1"/>
</dbReference>
<feature type="chain" id="PRO_5004168357" description="Lipoprotein" evidence="1">
    <location>
        <begin position="18"/>
        <end position="191"/>
    </location>
</feature>
<accession>Q0APJ4</accession>
<evidence type="ECO:0008006" key="4">
    <source>
        <dbReference type="Google" id="ProtNLM"/>
    </source>
</evidence>
<evidence type="ECO:0000313" key="2">
    <source>
        <dbReference type="EMBL" id="ABI65793.1"/>
    </source>
</evidence>